<evidence type="ECO:0000313" key="3">
    <source>
        <dbReference type="Proteomes" id="UP001221142"/>
    </source>
</evidence>
<organism evidence="2 3">
    <name type="scientific">Roridomyces roridus</name>
    <dbReference type="NCBI Taxonomy" id="1738132"/>
    <lineage>
        <taxon>Eukaryota</taxon>
        <taxon>Fungi</taxon>
        <taxon>Dikarya</taxon>
        <taxon>Basidiomycota</taxon>
        <taxon>Agaricomycotina</taxon>
        <taxon>Agaricomycetes</taxon>
        <taxon>Agaricomycetidae</taxon>
        <taxon>Agaricales</taxon>
        <taxon>Marasmiineae</taxon>
        <taxon>Mycenaceae</taxon>
        <taxon>Roridomyces</taxon>
    </lineage>
</organism>
<feature type="region of interest" description="Disordered" evidence="1">
    <location>
        <begin position="1"/>
        <end position="36"/>
    </location>
</feature>
<name>A0AAD7FR94_9AGAR</name>
<keyword evidence="3" id="KW-1185">Reference proteome</keyword>
<gene>
    <name evidence="2" type="ORF">FB45DRAFT_909873</name>
</gene>
<proteinExistence type="predicted"/>
<evidence type="ECO:0000256" key="1">
    <source>
        <dbReference type="SAM" id="MobiDB-lite"/>
    </source>
</evidence>
<protein>
    <submittedName>
        <fullName evidence="2">Uncharacterized protein</fullName>
    </submittedName>
</protein>
<dbReference type="Proteomes" id="UP001221142">
    <property type="component" value="Unassembled WGS sequence"/>
</dbReference>
<dbReference type="EMBL" id="JARKIF010000007">
    <property type="protein sequence ID" value="KAJ7634793.1"/>
    <property type="molecule type" value="Genomic_DNA"/>
</dbReference>
<dbReference type="AlphaFoldDB" id="A0AAD7FR94"/>
<reference evidence="2" key="1">
    <citation type="submission" date="2023-03" db="EMBL/GenBank/DDBJ databases">
        <title>Massive genome expansion in bonnet fungi (Mycena s.s.) driven by repeated elements and novel gene families across ecological guilds.</title>
        <authorList>
            <consortium name="Lawrence Berkeley National Laboratory"/>
            <person name="Harder C.B."/>
            <person name="Miyauchi S."/>
            <person name="Viragh M."/>
            <person name="Kuo A."/>
            <person name="Thoen E."/>
            <person name="Andreopoulos B."/>
            <person name="Lu D."/>
            <person name="Skrede I."/>
            <person name="Drula E."/>
            <person name="Henrissat B."/>
            <person name="Morin E."/>
            <person name="Kohler A."/>
            <person name="Barry K."/>
            <person name="LaButti K."/>
            <person name="Morin E."/>
            <person name="Salamov A."/>
            <person name="Lipzen A."/>
            <person name="Mereny Z."/>
            <person name="Hegedus B."/>
            <person name="Baldrian P."/>
            <person name="Stursova M."/>
            <person name="Weitz H."/>
            <person name="Taylor A."/>
            <person name="Grigoriev I.V."/>
            <person name="Nagy L.G."/>
            <person name="Martin F."/>
            <person name="Kauserud H."/>
        </authorList>
    </citation>
    <scope>NUCLEOTIDE SEQUENCE</scope>
    <source>
        <strain evidence="2">9284</strain>
    </source>
</reference>
<evidence type="ECO:0000313" key="2">
    <source>
        <dbReference type="EMBL" id="KAJ7634793.1"/>
    </source>
</evidence>
<sequence length="383" mass="42801">MTDDGDMKGKESKVVPPVVGSGVGIPMTDDGDMKGKESEIIPPVVGSTAREIPATEFSVSSNLITKVEELWSESFHQKHVRAEPYKIHLYGPGAPLHKADNGPETDFVGRFFVGLGERIYDGRYSIPLLKVKKVGGWDKNHAYPGWWVAFYADVDYSIPEIKRGYAAVIEFKIFQQHLEVPEESADVVLRGKLENVLMKLPVPYGILLHHHYPGGTEDLFGLDALMYAAAGATGDAKLLPVQIRWTNSRWGDGKANVYPMTDDHLETILTHLETRTLEQACAEDFYEHRRSMGTKLELFVDLKGTEAEWIHHHQSPQPIPFYSPDFPATAIPWKLSEVYDTDTSGARGHRPCNEESIYLSYAVVVVPKRGVKRAAEEEEPSAE</sequence>
<feature type="compositionally biased region" description="Basic and acidic residues" evidence="1">
    <location>
        <begin position="1"/>
        <end position="13"/>
    </location>
</feature>
<comment type="caution">
    <text evidence="2">The sequence shown here is derived from an EMBL/GenBank/DDBJ whole genome shotgun (WGS) entry which is preliminary data.</text>
</comment>
<accession>A0AAD7FR94</accession>